<dbReference type="PANTHER" id="PTHR42648">
    <property type="entry name" value="TRANSPOSASE, PUTATIVE-RELATED"/>
    <property type="match status" value="1"/>
</dbReference>
<keyword evidence="1" id="KW-0479">Metal-binding</keyword>
<evidence type="ECO:0000313" key="5">
    <source>
        <dbReference type="Proteomes" id="UP000504615"/>
    </source>
</evidence>
<dbReference type="GO" id="GO:0046872">
    <property type="term" value="F:metal ion binding"/>
    <property type="evidence" value="ECO:0007669"/>
    <property type="project" value="UniProtKB-KW"/>
</dbReference>
<dbReference type="Proteomes" id="UP000504615">
    <property type="component" value="Unplaced"/>
</dbReference>
<dbReference type="GO" id="GO:0016787">
    <property type="term" value="F:hydrolase activity"/>
    <property type="evidence" value="ECO:0007669"/>
    <property type="project" value="UniProtKB-KW"/>
</dbReference>
<proteinExistence type="predicted"/>
<gene>
    <name evidence="6" type="primary">LOC112553104</name>
</gene>
<dbReference type="RefSeq" id="XP_025075897.1">
    <property type="nucleotide sequence ID" value="XM_025220112.1"/>
</dbReference>
<dbReference type="Pfam" id="PF07727">
    <property type="entry name" value="RVT_2"/>
    <property type="match status" value="1"/>
</dbReference>
<feature type="domain" description="Reverse transcriptase Ty1/copia-type" evidence="4">
    <location>
        <begin position="284"/>
        <end position="386"/>
    </location>
</feature>
<reference evidence="6" key="1">
    <citation type="submission" date="2025-08" db="UniProtKB">
        <authorList>
            <consortium name="RefSeq"/>
        </authorList>
    </citation>
    <scope>IDENTIFICATION</scope>
</reference>
<dbReference type="InterPro" id="IPR013103">
    <property type="entry name" value="RVT_2"/>
</dbReference>
<evidence type="ECO:0000256" key="3">
    <source>
        <dbReference type="SAM" id="MobiDB-lite"/>
    </source>
</evidence>
<dbReference type="OrthoDB" id="7555369at2759"/>
<keyword evidence="5" id="KW-1185">Reference proteome</keyword>
<name>A0A8N1SCD2_9HYME</name>
<evidence type="ECO:0000259" key="4">
    <source>
        <dbReference type="Pfam" id="PF07727"/>
    </source>
</evidence>
<dbReference type="InterPro" id="IPR039537">
    <property type="entry name" value="Retrotran_Ty1/copia-like"/>
</dbReference>
<keyword evidence="2" id="KW-0378">Hydrolase</keyword>
<evidence type="ECO:0000313" key="6">
    <source>
        <dbReference type="RefSeq" id="XP_025075897.1"/>
    </source>
</evidence>
<feature type="compositionally biased region" description="Basic and acidic residues" evidence="3">
    <location>
        <begin position="254"/>
        <end position="275"/>
    </location>
</feature>
<accession>A0A8N1SCD2</accession>
<evidence type="ECO:0000256" key="1">
    <source>
        <dbReference type="ARBA" id="ARBA00022723"/>
    </source>
</evidence>
<dbReference type="AlphaFoldDB" id="A0A8N1SCD2"/>
<feature type="region of interest" description="Disordered" evidence="3">
    <location>
        <begin position="209"/>
        <end position="288"/>
    </location>
</feature>
<dbReference type="PANTHER" id="PTHR42648:SF27">
    <property type="entry name" value="RNA-DIRECTED DNA POLYMERASE"/>
    <property type="match status" value="1"/>
</dbReference>
<protein>
    <submittedName>
        <fullName evidence="6">Uncharacterized protein LOC112553104</fullName>
    </submittedName>
</protein>
<sequence>MKCNVKRLSLANGKSAKIQAKDKVRLKATEKWHQAMEHEGYYSTESSRFTGYFIKRKNEAFQQFLKFKAKIETHTEKRIQSLQSDNGILNRKYEYIKQEFEEYLNKCGINKDVLQLHIAQNKMESARGKLHVDRDGKVPTHAGESIFMFLGRGSITANYIRNRCPVWEAKCRLSDEVKRYKIWLPECKRMEITRNVKFLMPKYHGTNNFQNTFPEDQNIENKAGDSYNTTYDDEVIKNNPVDLRMRTRTGQGQDEDKNNSDNESHEENASKETPKRGRGSPQKKTWELVQRPKNVIGSRFVLSMKRNHNREFKKNKARLVTKGYAQQPDIDFNEIFSPVTRMNLIRMMVSLVSKYMFIEQIDIAAYLNSTLEEDIFVEIPQHFEKDLEFLIKIEPKNSEIRKMDIKILNY</sequence>
<organism evidence="5 6">
    <name type="scientific">Pogonomyrmex barbatus</name>
    <name type="common">red harvester ant</name>
    <dbReference type="NCBI Taxonomy" id="144034"/>
    <lineage>
        <taxon>Eukaryota</taxon>
        <taxon>Metazoa</taxon>
        <taxon>Ecdysozoa</taxon>
        <taxon>Arthropoda</taxon>
        <taxon>Hexapoda</taxon>
        <taxon>Insecta</taxon>
        <taxon>Pterygota</taxon>
        <taxon>Neoptera</taxon>
        <taxon>Endopterygota</taxon>
        <taxon>Hymenoptera</taxon>
        <taxon>Apocrita</taxon>
        <taxon>Aculeata</taxon>
        <taxon>Formicoidea</taxon>
        <taxon>Formicidae</taxon>
        <taxon>Myrmicinae</taxon>
        <taxon>Pogonomyrmex</taxon>
    </lineage>
</organism>
<evidence type="ECO:0000256" key="2">
    <source>
        <dbReference type="ARBA" id="ARBA00022801"/>
    </source>
</evidence>
<dbReference type="GeneID" id="112553104"/>